<sequence>MLIRTKFICECAHPRKSILMDENENIEDYYEMHRCPKCDAEVVAVYREIPSDRKVVIRIENAEHYDRRRDRYQGEKNYYIVITDWQGEEHCRAAHPVSWHKLVRHLEQLREMDIENAIKYMKREKLTI</sequence>
<reference evidence="1 2" key="2">
    <citation type="submission" date="2016-08" db="EMBL/GenBank/DDBJ databases">
        <title>Orenia metallireducens sp. nov. strain Z6, a Novel Metal-reducing Firmicute from the Deep Subsurface.</title>
        <authorList>
            <person name="Maxim B.I."/>
            <person name="Kenneth K."/>
            <person name="Flynn T.M."/>
            <person name="Oloughlin E.J."/>
            <person name="Locke R.A."/>
            <person name="Weber J.R."/>
            <person name="Egan S.M."/>
            <person name="Mackie R.I."/>
            <person name="Cann I.K."/>
        </authorList>
    </citation>
    <scope>NUCLEOTIDE SEQUENCE [LARGE SCALE GENOMIC DNA]</scope>
    <source>
        <strain evidence="1 2">Z6</strain>
    </source>
</reference>
<organism evidence="1 2">
    <name type="scientific">Orenia metallireducens</name>
    <dbReference type="NCBI Taxonomy" id="1413210"/>
    <lineage>
        <taxon>Bacteria</taxon>
        <taxon>Bacillati</taxon>
        <taxon>Bacillota</taxon>
        <taxon>Clostridia</taxon>
        <taxon>Halanaerobiales</taxon>
        <taxon>Halobacteroidaceae</taxon>
        <taxon>Orenia</taxon>
    </lineage>
</organism>
<dbReference type="AlphaFoldDB" id="A0A1C0A729"/>
<evidence type="ECO:0000313" key="1">
    <source>
        <dbReference type="EMBL" id="OCL26018.1"/>
    </source>
</evidence>
<keyword evidence="2" id="KW-1185">Reference proteome</keyword>
<gene>
    <name evidence="1" type="ORF">U472_08315</name>
</gene>
<accession>A0A1C0A729</accession>
<dbReference type="Proteomes" id="UP000093514">
    <property type="component" value="Unassembled WGS sequence"/>
</dbReference>
<comment type="caution">
    <text evidence="1">The sequence shown here is derived from an EMBL/GenBank/DDBJ whole genome shotgun (WGS) entry which is preliminary data.</text>
</comment>
<protein>
    <submittedName>
        <fullName evidence="1">Uncharacterized protein</fullName>
    </submittedName>
</protein>
<proteinExistence type="predicted"/>
<name>A0A1C0A729_9FIRM</name>
<dbReference type="EMBL" id="LWDV01000009">
    <property type="protein sequence ID" value="OCL26018.1"/>
    <property type="molecule type" value="Genomic_DNA"/>
</dbReference>
<dbReference type="RefSeq" id="WP_068717417.1">
    <property type="nucleotide sequence ID" value="NZ_LWDV01000009.1"/>
</dbReference>
<reference evidence="2" key="1">
    <citation type="submission" date="2016-07" db="EMBL/GenBank/DDBJ databases">
        <authorList>
            <person name="Florea S."/>
            <person name="Webb J.S."/>
            <person name="Jaromczyk J."/>
            <person name="Schardl C.L."/>
        </authorList>
    </citation>
    <scope>NUCLEOTIDE SEQUENCE [LARGE SCALE GENOMIC DNA]</scope>
    <source>
        <strain evidence="2">Z6</strain>
    </source>
</reference>
<evidence type="ECO:0000313" key="2">
    <source>
        <dbReference type="Proteomes" id="UP000093514"/>
    </source>
</evidence>